<dbReference type="AlphaFoldDB" id="A0AAV6WGR3"/>
<feature type="domain" description="Transposase MuDR plant" evidence="2">
    <location>
        <begin position="201"/>
        <end position="263"/>
    </location>
</feature>
<evidence type="ECO:0000256" key="1">
    <source>
        <dbReference type="SAM" id="MobiDB-lite"/>
    </source>
</evidence>
<dbReference type="Proteomes" id="UP000826271">
    <property type="component" value="Unassembled WGS sequence"/>
</dbReference>
<feature type="region of interest" description="Disordered" evidence="1">
    <location>
        <begin position="54"/>
        <end position="165"/>
    </location>
</feature>
<evidence type="ECO:0000313" key="3">
    <source>
        <dbReference type="EMBL" id="KAG8368015.1"/>
    </source>
</evidence>
<dbReference type="EMBL" id="WHWC01000015">
    <property type="protein sequence ID" value="KAG8368015.1"/>
    <property type="molecule type" value="Genomic_DNA"/>
</dbReference>
<dbReference type="PANTHER" id="PTHR31973">
    <property type="entry name" value="POLYPROTEIN, PUTATIVE-RELATED"/>
    <property type="match status" value="1"/>
</dbReference>
<feature type="compositionally biased region" description="Acidic residues" evidence="1">
    <location>
        <begin position="54"/>
        <end position="65"/>
    </location>
</feature>
<proteinExistence type="predicted"/>
<reference evidence="3" key="1">
    <citation type="submission" date="2019-10" db="EMBL/GenBank/DDBJ databases">
        <authorList>
            <person name="Zhang R."/>
            <person name="Pan Y."/>
            <person name="Wang J."/>
            <person name="Ma R."/>
            <person name="Yu S."/>
        </authorList>
    </citation>
    <scope>NUCLEOTIDE SEQUENCE</scope>
    <source>
        <strain evidence="3">LA-IB0</strain>
        <tissue evidence="3">Leaf</tissue>
    </source>
</reference>
<name>A0AAV6WGR3_9LAMI</name>
<organism evidence="3 4">
    <name type="scientific">Buddleja alternifolia</name>
    <dbReference type="NCBI Taxonomy" id="168488"/>
    <lineage>
        <taxon>Eukaryota</taxon>
        <taxon>Viridiplantae</taxon>
        <taxon>Streptophyta</taxon>
        <taxon>Embryophyta</taxon>
        <taxon>Tracheophyta</taxon>
        <taxon>Spermatophyta</taxon>
        <taxon>Magnoliopsida</taxon>
        <taxon>eudicotyledons</taxon>
        <taxon>Gunneridae</taxon>
        <taxon>Pentapetalae</taxon>
        <taxon>asterids</taxon>
        <taxon>lamiids</taxon>
        <taxon>Lamiales</taxon>
        <taxon>Scrophulariaceae</taxon>
        <taxon>Buddlejeae</taxon>
        <taxon>Buddleja</taxon>
    </lineage>
</organism>
<feature type="compositionally biased region" description="Acidic residues" evidence="1">
    <location>
        <begin position="135"/>
        <end position="146"/>
    </location>
</feature>
<dbReference type="Pfam" id="PF03108">
    <property type="entry name" value="DBD_Tnp_Mut"/>
    <property type="match status" value="1"/>
</dbReference>
<evidence type="ECO:0000259" key="2">
    <source>
        <dbReference type="Pfam" id="PF03108"/>
    </source>
</evidence>
<accession>A0AAV6WGR3</accession>
<protein>
    <recommendedName>
        <fullName evidence="2">Transposase MuDR plant domain-containing protein</fullName>
    </recommendedName>
</protein>
<gene>
    <name evidence="3" type="ORF">BUALT_Bualt15G0001300</name>
</gene>
<dbReference type="InterPro" id="IPR004332">
    <property type="entry name" value="Transposase_MuDR"/>
</dbReference>
<dbReference type="PANTHER" id="PTHR31973:SF187">
    <property type="entry name" value="MUTATOR TRANSPOSASE MUDRA PROTEIN"/>
    <property type="match status" value="1"/>
</dbReference>
<sequence length="339" mass="38329">MDLPDFKGVYLKLDTSFKEIKDDSELRDICYQSLNNMREVHVYLCHEGLEDGVNEGAEVDDDGVGEGDNGVTEGDEFVGEASGEDDDDDDDDDVLLGGELHESDFDMLSEEENDIGGDKNKVGEKTKERENTNVEADEVENVEQDGDTEKSRIFNDSDSGEEDINLTGDELDITKGSDDEDAEGGKCPVFRPTEILNPVFKLGLRFSTKTQLREAIKSHAILSKRNITITSNDRMRVCAKCDDKDCGWKLHAYKVRDECTFQIRTYVPDHTCGASFKVKNMKSKWLADKYLRKFKTDPKRNVSGFRQDAMDETQCHISKDQAYRAKRRAIRMIKGTPDD</sequence>
<feature type="compositionally biased region" description="Acidic residues" evidence="1">
    <location>
        <begin position="73"/>
        <end position="94"/>
    </location>
</feature>
<feature type="compositionally biased region" description="Basic and acidic residues" evidence="1">
    <location>
        <begin position="116"/>
        <end position="132"/>
    </location>
</feature>
<comment type="caution">
    <text evidence="3">The sequence shown here is derived from an EMBL/GenBank/DDBJ whole genome shotgun (WGS) entry which is preliminary data.</text>
</comment>
<feature type="compositionally biased region" description="Acidic residues" evidence="1">
    <location>
        <begin position="105"/>
        <end position="115"/>
    </location>
</feature>
<keyword evidence="4" id="KW-1185">Reference proteome</keyword>
<evidence type="ECO:0000313" key="4">
    <source>
        <dbReference type="Proteomes" id="UP000826271"/>
    </source>
</evidence>